<protein>
    <submittedName>
        <fullName evidence="2">FRG domain-containing protein</fullName>
    </submittedName>
</protein>
<organism evidence="2 3">
    <name type="scientific">Vibrio metoecus</name>
    <dbReference type="NCBI Taxonomy" id="1481663"/>
    <lineage>
        <taxon>Bacteria</taxon>
        <taxon>Pseudomonadati</taxon>
        <taxon>Pseudomonadota</taxon>
        <taxon>Gammaproteobacteria</taxon>
        <taxon>Vibrionales</taxon>
        <taxon>Vibrionaceae</taxon>
        <taxon>Vibrio</taxon>
    </lineage>
</organism>
<dbReference type="EMBL" id="NMSH01000087">
    <property type="protein sequence ID" value="PAR18196.1"/>
    <property type="molecule type" value="Genomic_DNA"/>
</dbReference>
<dbReference type="Proteomes" id="UP000216173">
    <property type="component" value="Unassembled WGS sequence"/>
</dbReference>
<proteinExistence type="predicted"/>
<name>A0A271VJF7_VIBMT</name>
<comment type="caution">
    <text evidence="2">The sequence shown here is derived from an EMBL/GenBank/DDBJ whole genome shotgun (WGS) entry which is preliminary data.</text>
</comment>
<evidence type="ECO:0000313" key="2">
    <source>
        <dbReference type="EMBL" id="PAR18196.1"/>
    </source>
</evidence>
<dbReference type="SMART" id="SM00901">
    <property type="entry name" value="FRG"/>
    <property type="match status" value="1"/>
</dbReference>
<dbReference type="AlphaFoldDB" id="A0A271VJF7"/>
<sequence>MEINNIEEFDEWHTSLKRTTSHTLFRGQAQSWSLLPSICRGTNRSKLLEQEKELLTEFKTLAKRCLHQIPRNDWDWLVVAQHHGLPTRLLDWTSSPYAALWFAVEKASQNDVEPEVWVLQPLEKDYIGAEELQDAQPFSGSRTKLFETSFKIPRVSAQRGCFALMKYLDSTKSGFVPLESNKHLKDRMHRVTINPVCAKSLLHALESKGFTHGKMYPNIDEVAKQVKLRVLGSIA</sequence>
<dbReference type="InterPro" id="IPR014966">
    <property type="entry name" value="FRG-dom"/>
</dbReference>
<dbReference type="Pfam" id="PF08867">
    <property type="entry name" value="FRG"/>
    <property type="match status" value="1"/>
</dbReference>
<gene>
    <name evidence="2" type="ORF">CGU03_18030</name>
</gene>
<reference evidence="3" key="1">
    <citation type="submission" date="2017-07" db="EMBL/GenBank/DDBJ databases">
        <authorList>
            <person name="Boucher Y."/>
            <person name="Orata F.D."/>
        </authorList>
    </citation>
    <scope>NUCLEOTIDE SEQUENCE [LARGE SCALE GENOMIC DNA]</scope>
    <source>
        <strain evidence="3">OYP9E10</strain>
    </source>
</reference>
<feature type="domain" description="FRG" evidence="1">
    <location>
        <begin position="19"/>
        <end position="117"/>
    </location>
</feature>
<accession>A0A271VJF7</accession>
<dbReference type="RefSeq" id="WP_055045078.1">
    <property type="nucleotide sequence ID" value="NZ_LBGR01000050.1"/>
</dbReference>
<evidence type="ECO:0000313" key="3">
    <source>
        <dbReference type="Proteomes" id="UP000216173"/>
    </source>
</evidence>
<evidence type="ECO:0000259" key="1">
    <source>
        <dbReference type="SMART" id="SM00901"/>
    </source>
</evidence>